<gene>
    <name evidence="7" type="ordered locus">STAUR_7108</name>
</gene>
<dbReference type="Pfam" id="PF00719">
    <property type="entry name" value="Pyrophosphatase"/>
    <property type="match status" value="1"/>
</dbReference>
<dbReference type="KEGG" id="sur:STAUR_7108"/>
<keyword evidence="3" id="KW-0479">Metal-binding</keyword>
<evidence type="ECO:0000313" key="8">
    <source>
        <dbReference type="Proteomes" id="UP000001351"/>
    </source>
</evidence>
<dbReference type="GO" id="GO:0006796">
    <property type="term" value="P:phosphate-containing compound metabolic process"/>
    <property type="evidence" value="ECO:0007669"/>
    <property type="project" value="InterPro"/>
</dbReference>
<keyword evidence="4 7" id="KW-0378">Hydrolase</keyword>
<dbReference type="HOGENOM" id="CLU_073198_1_1_7"/>
<protein>
    <recommendedName>
        <fullName evidence="2">inorganic diphosphatase</fullName>
        <ecNumber evidence="2">3.6.1.1</ecNumber>
    </recommendedName>
</protein>
<evidence type="ECO:0000256" key="5">
    <source>
        <dbReference type="ARBA" id="ARBA00022842"/>
    </source>
</evidence>
<dbReference type="InterPro" id="IPR036649">
    <property type="entry name" value="Pyrophosphatase_sf"/>
</dbReference>
<dbReference type="PANTHER" id="PTHR10286">
    <property type="entry name" value="INORGANIC PYROPHOSPHATASE"/>
    <property type="match status" value="1"/>
</dbReference>
<feature type="compositionally biased region" description="Basic residues" evidence="6">
    <location>
        <begin position="12"/>
        <end position="22"/>
    </location>
</feature>
<evidence type="ECO:0000256" key="6">
    <source>
        <dbReference type="SAM" id="MobiDB-lite"/>
    </source>
</evidence>
<dbReference type="InterPro" id="IPR008162">
    <property type="entry name" value="Pyrophosphatase"/>
</dbReference>
<dbReference type="SUPFAM" id="SSF50324">
    <property type="entry name" value="Inorganic pyrophosphatase"/>
    <property type="match status" value="1"/>
</dbReference>
<dbReference type="GO" id="GO:0005737">
    <property type="term" value="C:cytoplasm"/>
    <property type="evidence" value="ECO:0007669"/>
    <property type="project" value="InterPro"/>
</dbReference>
<dbReference type="eggNOG" id="COG0221">
    <property type="taxonomic scope" value="Bacteria"/>
</dbReference>
<keyword evidence="5" id="KW-0460">Magnesium</keyword>
<organism evidence="7 8">
    <name type="scientific">Stigmatella aurantiaca (strain DW4/3-1)</name>
    <dbReference type="NCBI Taxonomy" id="378806"/>
    <lineage>
        <taxon>Bacteria</taxon>
        <taxon>Pseudomonadati</taxon>
        <taxon>Myxococcota</taxon>
        <taxon>Myxococcia</taxon>
        <taxon>Myxococcales</taxon>
        <taxon>Cystobacterineae</taxon>
        <taxon>Archangiaceae</taxon>
        <taxon>Stigmatella</taxon>
    </lineage>
</organism>
<dbReference type="EC" id="3.6.1.1" evidence="2"/>
<dbReference type="PROSITE" id="PS00387">
    <property type="entry name" value="PPASE"/>
    <property type="match status" value="1"/>
</dbReference>
<dbReference type="Gene3D" id="3.90.80.10">
    <property type="entry name" value="Inorganic pyrophosphatase"/>
    <property type="match status" value="1"/>
</dbReference>
<dbReference type="Proteomes" id="UP000001351">
    <property type="component" value="Chromosome"/>
</dbReference>
<dbReference type="GO" id="GO:0004427">
    <property type="term" value="F:inorganic diphosphate phosphatase activity"/>
    <property type="evidence" value="ECO:0007669"/>
    <property type="project" value="UniProtKB-EC"/>
</dbReference>
<dbReference type="STRING" id="378806.STAUR_7108"/>
<feature type="region of interest" description="Disordered" evidence="6">
    <location>
        <begin position="1"/>
        <end position="29"/>
    </location>
</feature>
<accession>E3FXR9</accession>
<dbReference type="EMBL" id="CP002271">
    <property type="protein sequence ID" value="ADO74864.1"/>
    <property type="molecule type" value="Genomic_DNA"/>
</dbReference>
<evidence type="ECO:0000256" key="1">
    <source>
        <dbReference type="ARBA" id="ARBA00001946"/>
    </source>
</evidence>
<evidence type="ECO:0000256" key="4">
    <source>
        <dbReference type="ARBA" id="ARBA00022801"/>
    </source>
</evidence>
<reference evidence="7 8" key="1">
    <citation type="journal article" date="2011" name="Mol. Biol. Evol.">
        <title>Comparative genomic analysis of fruiting body formation in Myxococcales.</title>
        <authorList>
            <person name="Huntley S."/>
            <person name="Hamann N."/>
            <person name="Wegener-Feldbrugge S."/>
            <person name="Treuner-Lange A."/>
            <person name="Kube M."/>
            <person name="Reinhardt R."/>
            <person name="Klages S."/>
            <person name="Muller R."/>
            <person name="Ronning C.M."/>
            <person name="Nierman W.C."/>
            <person name="Sogaard-Andersen L."/>
        </authorList>
    </citation>
    <scope>NUCLEOTIDE SEQUENCE [LARGE SCALE GENOMIC DNA]</scope>
    <source>
        <strain evidence="7 8">DW4/3-1</strain>
    </source>
</reference>
<evidence type="ECO:0000313" key="7">
    <source>
        <dbReference type="EMBL" id="ADO74864.1"/>
    </source>
</evidence>
<proteinExistence type="predicted"/>
<dbReference type="AlphaFoldDB" id="E3FXR9"/>
<feature type="compositionally biased region" description="Polar residues" evidence="6">
    <location>
        <begin position="1"/>
        <end position="11"/>
    </location>
</feature>
<name>E3FXR9_STIAD</name>
<keyword evidence="8" id="KW-1185">Reference proteome</keyword>
<dbReference type="GO" id="GO:0000287">
    <property type="term" value="F:magnesium ion binding"/>
    <property type="evidence" value="ECO:0007669"/>
    <property type="project" value="InterPro"/>
</dbReference>
<evidence type="ECO:0000256" key="3">
    <source>
        <dbReference type="ARBA" id="ARBA00022723"/>
    </source>
</evidence>
<evidence type="ECO:0000256" key="2">
    <source>
        <dbReference type="ARBA" id="ARBA00012146"/>
    </source>
</evidence>
<comment type="cofactor">
    <cofactor evidence="1">
        <name>Mg(2+)</name>
        <dbReference type="ChEBI" id="CHEBI:18420"/>
    </cofactor>
</comment>
<sequence>MQPCTLNQLTRPRSRSACRSRGHGQPFRGMVPDFTQWPSRGEQGALHVVVESPRGSTVKLKYEPKLKAFTLSRPLTRGLQYPYDWGFIPGTRGPDGDPLDAMVYWDVATWPGVVLPCRALGVLQVDQKKPDGSGRERNDRLLVVPVSAVRAEHLRGHEDLSQREREELEHFFLTAVAFEEKDARILGWAGPEAAEQMVNMSTGS</sequence>